<dbReference type="Proteomes" id="UP001215598">
    <property type="component" value="Unassembled WGS sequence"/>
</dbReference>
<dbReference type="AlphaFoldDB" id="A0AAD7E0Y8"/>
<comment type="caution">
    <text evidence="1">The sequence shown here is derived from an EMBL/GenBank/DDBJ whole genome shotgun (WGS) entry which is preliminary data.</text>
</comment>
<accession>A0AAD7E0Y8</accession>
<dbReference type="EMBL" id="JARKIB010000503">
    <property type="protein sequence ID" value="KAJ7703369.1"/>
    <property type="molecule type" value="Genomic_DNA"/>
</dbReference>
<organism evidence="1 2">
    <name type="scientific">Mycena metata</name>
    <dbReference type="NCBI Taxonomy" id="1033252"/>
    <lineage>
        <taxon>Eukaryota</taxon>
        <taxon>Fungi</taxon>
        <taxon>Dikarya</taxon>
        <taxon>Basidiomycota</taxon>
        <taxon>Agaricomycotina</taxon>
        <taxon>Agaricomycetes</taxon>
        <taxon>Agaricomycetidae</taxon>
        <taxon>Agaricales</taxon>
        <taxon>Marasmiineae</taxon>
        <taxon>Mycenaceae</taxon>
        <taxon>Mycena</taxon>
    </lineage>
</organism>
<protein>
    <submittedName>
        <fullName evidence="1">Uncharacterized protein</fullName>
    </submittedName>
</protein>
<evidence type="ECO:0000313" key="1">
    <source>
        <dbReference type="EMBL" id="KAJ7703369.1"/>
    </source>
</evidence>
<keyword evidence="2" id="KW-1185">Reference proteome</keyword>
<proteinExistence type="predicted"/>
<reference evidence="1" key="1">
    <citation type="submission" date="2023-03" db="EMBL/GenBank/DDBJ databases">
        <title>Massive genome expansion in bonnet fungi (Mycena s.s.) driven by repeated elements and novel gene families across ecological guilds.</title>
        <authorList>
            <consortium name="Lawrence Berkeley National Laboratory"/>
            <person name="Harder C.B."/>
            <person name="Miyauchi S."/>
            <person name="Viragh M."/>
            <person name="Kuo A."/>
            <person name="Thoen E."/>
            <person name="Andreopoulos B."/>
            <person name="Lu D."/>
            <person name="Skrede I."/>
            <person name="Drula E."/>
            <person name="Henrissat B."/>
            <person name="Morin E."/>
            <person name="Kohler A."/>
            <person name="Barry K."/>
            <person name="LaButti K."/>
            <person name="Morin E."/>
            <person name="Salamov A."/>
            <person name="Lipzen A."/>
            <person name="Mereny Z."/>
            <person name="Hegedus B."/>
            <person name="Baldrian P."/>
            <person name="Stursova M."/>
            <person name="Weitz H."/>
            <person name="Taylor A."/>
            <person name="Grigoriev I.V."/>
            <person name="Nagy L.G."/>
            <person name="Martin F."/>
            <person name="Kauserud H."/>
        </authorList>
    </citation>
    <scope>NUCLEOTIDE SEQUENCE</scope>
    <source>
        <strain evidence="1">CBHHK182m</strain>
    </source>
</reference>
<name>A0AAD7E0Y8_9AGAR</name>
<sequence length="294" mass="32120">MSRITPPAVNRNPYGPAPAAAPPFCGWIETTDDVLLIVEAARRGLIPCITRRLASVPTMRLLHRPCNSRPRVHHRESTHAPTQIRVECTAPHTHAALEASDLPPPTHPCRPLPLLSSSSRTYLESTPGPASLSPPRTWLPRSRFEVRVLYLSHSPPTCLDVALHGERGLGLGQPSRSSSYAPPTILCGAIHPALSPAPHTPPSFHLTLIYVAAHDAVRHRAHRAHCQFPVRGPVPPLQTCAVASASRGTRARNEPGCCRLLLSSTHTRTHTHTTLPPRPSLLFPDPTPLYRRNL</sequence>
<evidence type="ECO:0000313" key="2">
    <source>
        <dbReference type="Proteomes" id="UP001215598"/>
    </source>
</evidence>
<gene>
    <name evidence="1" type="ORF">B0H16DRAFT_1747967</name>
</gene>